<dbReference type="SUPFAM" id="SSF52540">
    <property type="entry name" value="P-loop containing nucleoside triphosphate hydrolases"/>
    <property type="match status" value="1"/>
</dbReference>
<organism evidence="1 2">
    <name type="scientific">Candidatus Flavonifractor merdipullorum</name>
    <dbReference type="NCBI Taxonomy" id="2838590"/>
    <lineage>
        <taxon>Bacteria</taxon>
        <taxon>Bacillati</taxon>
        <taxon>Bacillota</taxon>
        <taxon>Clostridia</taxon>
        <taxon>Eubacteriales</taxon>
        <taxon>Oscillospiraceae</taxon>
        <taxon>Flavonifractor</taxon>
    </lineage>
</organism>
<dbReference type="InterPro" id="IPR027417">
    <property type="entry name" value="P-loop_NTPase"/>
</dbReference>
<dbReference type="InterPro" id="IPR008533">
    <property type="entry name" value="DUF815"/>
</dbReference>
<dbReference type="GO" id="GO:0005524">
    <property type="term" value="F:ATP binding"/>
    <property type="evidence" value="ECO:0007669"/>
    <property type="project" value="UniProtKB-KW"/>
</dbReference>
<dbReference type="EMBL" id="DXGA01000068">
    <property type="protein sequence ID" value="HIW93513.1"/>
    <property type="molecule type" value="Genomic_DNA"/>
</dbReference>
<dbReference type="PANTHER" id="PTHR42935">
    <property type="entry name" value="SLR0930 PROTEIN"/>
    <property type="match status" value="1"/>
</dbReference>
<protein>
    <submittedName>
        <fullName evidence="1">ATP-binding protein</fullName>
    </submittedName>
</protein>
<dbReference type="Pfam" id="PF05673">
    <property type="entry name" value="DUF815"/>
    <property type="match status" value="1"/>
</dbReference>
<proteinExistence type="predicted"/>
<reference evidence="1" key="2">
    <citation type="submission" date="2021-04" db="EMBL/GenBank/DDBJ databases">
        <authorList>
            <person name="Gilroy R."/>
        </authorList>
    </citation>
    <scope>NUCLEOTIDE SEQUENCE</scope>
    <source>
        <strain evidence="1">ChiGjej6B6-1540</strain>
    </source>
</reference>
<keyword evidence="1" id="KW-0067">ATP-binding</keyword>
<sequence>MELQPLRCALHGISAYKHLMDQPVLSLALSLLDHLAAGQGEEALEDYTRLFHTLHREGCPNLGAWLHDALRDQESPYARMVEHGHTDPVLKDAARRDIEVLSALAGLDCEAVLQRLVEILPAEWEPVVKLLPRWNSAVPFTFASLTGFYASNGAGIFARSRAFLWESGQLWPVEQPDSLKPHEMLGYERQRNQVIANTRALLDGRHVNNVLLYGDSGTGKSATVKSLLSLPGFEDLRIIEVQKEELSDLPDLIRTLAGRRLKFILFVDDLAFDQDDRTYSVLKTILEGGLERRPANVAIYATSNRRHLVRQTFSDRAGDEVDASETIQEKTSLSDRFGLRIPYLAMNKAEFLDMVERMAVQHGVSMDRDALRAEAVKWEARHPGRTPRTALQFIAGLPL</sequence>
<evidence type="ECO:0000313" key="2">
    <source>
        <dbReference type="Proteomes" id="UP000824192"/>
    </source>
</evidence>
<keyword evidence="1" id="KW-0547">Nucleotide-binding</keyword>
<dbReference type="AlphaFoldDB" id="A0A9D1RSQ7"/>
<dbReference type="Proteomes" id="UP000824192">
    <property type="component" value="Unassembled WGS sequence"/>
</dbReference>
<accession>A0A9D1RSQ7</accession>
<comment type="caution">
    <text evidence="1">The sequence shown here is derived from an EMBL/GenBank/DDBJ whole genome shotgun (WGS) entry which is preliminary data.</text>
</comment>
<dbReference type="CDD" id="cd00009">
    <property type="entry name" value="AAA"/>
    <property type="match status" value="1"/>
</dbReference>
<gene>
    <name evidence="1" type="ORF">H9868_03130</name>
</gene>
<reference evidence="1" key="1">
    <citation type="journal article" date="2021" name="PeerJ">
        <title>Extensive microbial diversity within the chicken gut microbiome revealed by metagenomics and culture.</title>
        <authorList>
            <person name="Gilroy R."/>
            <person name="Ravi A."/>
            <person name="Getino M."/>
            <person name="Pursley I."/>
            <person name="Horton D.L."/>
            <person name="Alikhan N.F."/>
            <person name="Baker D."/>
            <person name="Gharbi K."/>
            <person name="Hall N."/>
            <person name="Watson M."/>
            <person name="Adriaenssens E.M."/>
            <person name="Foster-Nyarko E."/>
            <person name="Jarju S."/>
            <person name="Secka A."/>
            <person name="Antonio M."/>
            <person name="Oren A."/>
            <person name="Chaudhuri R.R."/>
            <person name="La Ragione R."/>
            <person name="Hildebrand F."/>
            <person name="Pallen M.J."/>
        </authorList>
    </citation>
    <scope>NUCLEOTIDE SEQUENCE</scope>
    <source>
        <strain evidence="1">ChiGjej6B6-1540</strain>
    </source>
</reference>
<name>A0A9D1RSQ7_9FIRM</name>
<dbReference type="Gene3D" id="3.40.50.300">
    <property type="entry name" value="P-loop containing nucleotide triphosphate hydrolases"/>
    <property type="match status" value="1"/>
</dbReference>
<evidence type="ECO:0000313" key="1">
    <source>
        <dbReference type="EMBL" id="HIW93513.1"/>
    </source>
</evidence>
<dbReference type="PANTHER" id="PTHR42935:SF1">
    <property type="entry name" value="SLR0930 PROTEIN"/>
    <property type="match status" value="1"/>
</dbReference>